<evidence type="ECO:0000313" key="4">
    <source>
        <dbReference type="EMBL" id="KUL27616.1"/>
    </source>
</evidence>
<evidence type="ECO:0000259" key="3">
    <source>
        <dbReference type="Pfam" id="PF13360"/>
    </source>
</evidence>
<dbReference type="Proteomes" id="UP000053244">
    <property type="component" value="Unassembled WGS sequence"/>
</dbReference>
<keyword evidence="2" id="KW-0812">Transmembrane</keyword>
<dbReference type="SUPFAM" id="SSF50998">
    <property type="entry name" value="Quinoprotein alcohol dehydrogenase-like"/>
    <property type="match status" value="1"/>
</dbReference>
<evidence type="ECO:0000313" key="5">
    <source>
        <dbReference type="Proteomes" id="UP000053244"/>
    </source>
</evidence>
<accession>A0A101JIS6</accession>
<feature type="compositionally biased region" description="Pro residues" evidence="1">
    <location>
        <begin position="55"/>
        <end position="65"/>
    </location>
</feature>
<feature type="compositionally biased region" description="Low complexity" evidence="1">
    <location>
        <begin position="19"/>
        <end position="45"/>
    </location>
</feature>
<evidence type="ECO:0000256" key="1">
    <source>
        <dbReference type="SAM" id="MobiDB-lite"/>
    </source>
</evidence>
<dbReference type="Gene3D" id="2.40.128.630">
    <property type="match status" value="1"/>
</dbReference>
<feature type="transmembrane region" description="Helical" evidence="2">
    <location>
        <begin position="94"/>
        <end position="117"/>
    </location>
</feature>
<protein>
    <recommendedName>
        <fullName evidence="3">Pyrrolo-quinoline quinone repeat domain-containing protein</fullName>
    </recommendedName>
</protein>
<reference evidence="4 5" key="1">
    <citation type="submission" date="2015-10" db="EMBL/GenBank/DDBJ databases">
        <authorList>
            <person name="Gilbert D.G."/>
        </authorList>
    </citation>
    <scope>NUCLEOTIDE SEQUENCE [LARGE SCALE GENOMIC DNA]</scope>
    <source>
        <strain evidence="4 5">NRRL B-16712</strain>
    </source>
</reference>
<organism evidence="4 5">
    <name type="scientific">Actinoplanes awajinensis subsp. mycoplanecinus</name>
    <dbReference type="NCBI Taxonomy" id="135947"/>
    <lineage>
        <taxon>Bacteria</taxon>
        <taxon>Bacillati</taxon>
        <taxon>Actinomycetota</taxon>
        <taxon>Actinomycetes</taxon>
        <taxon>Micromonosporales</taxon>
        <taxon>Micromonosporaceae</taxon>
        <taxon>Actinoplanes</taxon>
    </lineage>
</organism>
<proteinExistence type="predicted"/>
<dbReference type="InterPro" id="IPR011047">
    <property type="entry name" value="Quinoprotein_ADH-like_sf"/>
</dbReference>
<dbReference type="AlphaFoldDB" id="A0A101JIS6"/>
<dbReference type="PANTHER" id="PTHR34512">
    <property type="entry name" value="CELL SURFACE PROTEIN"/>
    <property type="match status" value="1"/>
</dbReference>
<dbReference type="EMBL" id="LLZH01000297">
    <property type="protein sequence ID" value="KUL27616.1"/>
    <property type="molecule type" value="Genomic_DNA"/>
</dbReference>
<dbReference type="Pfam" id="PF13360">
    <property type="entry name" value="PQQ_2"/>
    <property type="match status" value="1"/>
</dbReference>
<keyword evidence="2" id="KW-1133">Transmembrane helix</keyword>
<gene>
    <name evidence="4" type="ORF">ADL15_34950</name>
</gene>
<name>A0A101JIS6_9ACTN</name>
<feature type="region of interest" description="Disordered" evidence="1">
    <location>
        <begin position="1"/>
        <end position="85"/>
    </location>
</feature>
<feature type="domain" description="Pyrrolo-quinoline quinone repeat" evidence="3">
    <location>
        <begin position="165"/>
        <end position="276"/>
    </location>
</feature>
<dbReference type="InterPro" id="IPR002372">
    <property type="entry name" value="PQQ_rpt_dom"/>
</dbReference>
<keyword evidence="5" id="KW-1185">Reference proteome</keyword>
<dbReference type="PANTHER" id="PTHR34512:SF30">
    <property type="entry name" value="OUTER MEMBRANE PROTEIN ASSEMBLY FACTOR BAMB"/>
    <property type="match status" value="1"/>
</dbReference>
<dbReference type="InterPro" id="IPR015943">
    <property type="entry name" value="WD40/YVTN_repeat-like_dom_sf"/>
</dbReference>
<comment type="caution">
    <text evidence="4">The sequence shown here is derived from an EMBL/GenBank/DDBJ whole genome shotgun (WGS) entry which is preliminary data.</text>
</comment>
<keyword evidence="2" id="KW-0472">Membrane</keyword>
<dbReference type="Gene3D" id="2.130.10.10">
    <property type="entry name" value="YVTN repeat-like/Quinoprotein amine dehydrogenase"/>
    <property type="match status" value="1"/>
</dbReference>
<sequence>MTTPNDPPPRTDTQLDTMAAPGPAEEPASGYAAPVDPWAEAEAAANLTNNHVPHPMAPAPAPEPPTALIEGGPAHPLTAAEDAEPEHPSYKKGFWILGGVAATATVALAVTATVLLWPGFPALDYHALDQVRGLTPVAPITSGWADAEVIGDRAYFAGTVETGEAAVTAYNIGSGREVWKNIEAGPAKTWKQMIALPDAVALISDPDYTTSLARLVVLDGTTGVKRWDYSLGSSDTVHFGAGMVLVDDHEHSVLHGLELFSGDEKWQLANPDGSASSTLLGVTTPDDLTGPAGTQGRPFAPEVSDDDQVVQIAADRSARVIDIKNGTAGESRRDVAYPSDKTVAHNGRLFVEESSTDRLLAYDLAGFGTSGEPAVVYTAPKDADVSDLTPCGDNRICIVETIGYAHDKSQVVAFDLETHKEAWRKPAPDVETLVPVGDAVLASTDETNTLFDATGTPQWSDFPGTAARLDAGNVLRFSGTLTPSVGDQFLDGVHPGDKAAQIGPLRDVRGSSCAWNTSVVACVRAEDFVVERFAG</sequence>
<evidence type="ECO:0000256" key="2">
    <source>
        <dbReference type="SAM" id="Phobius"/>
    </source>
</evidence>
<feature type="compositionally biased region" description="Pro residues" evidence="1">
    <location>
        <begin position="1"/>
        <end position="10"/>
    </location>
</feature>